<name>A0A1J1H6D5_PLARL</name>
<dbReference type="Gene3D" id="1.20.58.60">
    <property type="match status" value="1"/>
</dbReference>
<keyword evidence="1" id="KW-0732">Signal</keyword>
<dbReference type="VEuPathDB" id="PlasmoDB:PRELSG_0933700"/>
<dbReference type="KEGG" id="prel:PRELSG_0933700"/>
<gene>
    <name evidence="2" type="ORF">PRELSG_0933700</name>
</gene>
<dbReference type="Proteomes" id="UP000220158">
    <property type="component" value="Chromosome 9"/>
</dbReference>
<dbReference type="GeneID" id="39736349"/>
<feature type="signal peptide" evidence="1">
    <location>
        <begin position="1"/>
        <end position="25"/>
    </location>
</feature>
<proteinExistence type="predicted"/>
<keyword evidence="3" id="KW-1185">Reference proteome</keyword>
<dbReference type="EMBL" id="LN835304">
    <property type="protein sequence ID" value="CRH00234.1"/>
    <property type="molecule type" value="Genomic_DNA"/>
</dbReference>
<accession>A0A1J1H6D5</accession>
<evidence type="ECO:0000313" key="3">
    <source>
        <dbReference type="Proteomes" id="UP000220158"/>
    </source>
</evidence>
<feature type="chain" id="PRO_5013198760" description="Reticulocyte binding protein" evidence="1">
    <location>
        <begin position="26"/>
        <end position="548"/>
    </location>
</feature>
<evidence type="ECO:0008006" key="4">
    <source>
        <dbReference type="Google" id="ProtNLM"/>
    </source>
</evidence>
<evidence type="ECO:0000313" key="2">
    <source>
        <dbReference type="EMBL" id="CRH00234.1"/>
    </source>
</evidence>
<organism evidence="2 3">
    <name type="scientific">Plasmodium relictum</name>
    <dbReference type="NCBI Taxonomy" id="85471"/>
    <lineage>
        <taxon>Eukaryota</taxon>
        <taxon>Sar</taxon>
        <taxon>Alveolata</taxon>
        <taxon>Apicomplexa</taxon>
        <taxon>Aconoidasida</taxon>
        <taxon>Haemosporida</taxon>
        <taxon>Plasmodiidae</taxon>
        <taxon>Plasmodium</taxon>
        <taxon>Plasmodium (Haemamoeba)</taxon>
    </lineage>
</organism>
<evidence type="ECO:0000256" key="1">
    <source>
        <dbReference type="SAM" id="SignalP"/>
    </source>
</evidence>
<dbReference type="OrthoDB" id="371050at2759"/>
<protein>
    <recommendedName>
        <fullName evidence="4">Reticulocyte binding protein</fullName>
    </recommendedName>
</protein>
<sequence>MKNVILTKFFLYLFEFLFCLNKIYSCKNALEDIFHKNNLLNVNDSLTNLCLKVSNGLIYYEDLLKNYKYDNNCLKYNKIGNYVLEKHNMNNYNCYKEIQKLLCKINYINIENKIIKDKNISNENSMKEYIDGNDSKTNMNISEENEKHNIDEDDIYNSKIKKCYKTKFFFISLIKRCIEKGDRDPLVHCASLNFEKKIILDAKLFCESSYERKSIEENEIRKSIYNDFYRKALIKTFNFKKEEIKNCIDMVNIFNNCSIVEQNIFNTTIDSCILERSKHFCHKKIEEMHNKNYIYTCSDIILPYLLSSKDENKSYDYLCNNINIYLNILKEKKNFYLIEKRKLEKNTKNIKITLKLYKMIERIFQLLKVETQKDSLEIDNLFYNLEKLKNKRIFTEEYFLMLNKVYEQLEELEDILVKFDYPILNKNSIEENISLVKEIKACVDILIKIQKEVSTTSKLINEYINKKKNDKLKDKHINELNFDEMRKLKKKYDNIKNLIENYADKNNNSIFEYQKSYEKDFIGDIQNFSDLIEIYTDQISLLIKNNIV</sequence>
<reference evidence="2 3" key="1">
    <citation type="submission" date="2015-04" db="EMBL/GenBank/DDBJ databases">
        <authorList>
            <consortium name="Pathogen Informatics"/>
        </authorList>
    </citation>
    <scope>NUCLEOTIDE SEQUENCE [LARGE SCALE GENOMIC DNA]</scope>
    <source>
        <strain evidence="2 3">SGS1</strain>
    </source>
</reference>
<dbReference type="RefSeq" id="XP_028533238.1">
    <property type="nucleotide sequence ID" value="XM_028676784.1"/>
</dbReference>
<dbReference type="AlphaFoldDB" id="A0A1J1H6D5"/>